<dbReference type="PANTHER" id="PTHR10605:SF56">
    <property type="entry name" value="BIFUNCTIONAL HEPARAN SULFATE N-DEACETYLASE_N-SULFOTRANSFERASE"/>
    <property type="match status" value="1"/>
</dbReference>
<comment type="caution">
    <text evidence="4">The sequence shown here is derived from an EMBL/GenBank/DDBJ whole genome shotgun (WGS) entry which is preliminary data.</text>
</comment>
<protein>
    <recommendedName>
        <fullName evidence="3">Sulfotransferase domain-containing protein</fullName>
    </recommendedName>
</protein>
<dbReference type="Pfam" id="PF00685">
    <property type="entry name" value="Sulfotransfer_1"/>
    <property type="match status" value="1"/>
</dbReference>
<accession>A0A1G1KX27</accession>
<dbReference type="Gene3D" id="3.40.50.300">
    <property type="entry name" value="P-loop containing nucleotide triphosphate hydrolases"/>
    <property type="match status" value="1"/>
</dbReference>
<name>A0A1G1KX27_9BACT</name>
<sequence>MKYPNFFILGAPRCGTTSLCDYLRTNPRVFVSRPKEIHFFAEDFSTSRMEQRLAKTEDEYVDFFKEATPFHIAAGEGAVLYLSSKVAVEKIRKFNPESKIIVLIRNHVDFVASWHACLVYNCVEPITDLKDAWNAIEKRRTEQPLPPLRNNPKFLLYSDIAKFGEQLERVYSIFPRNQIKVILNEDFSAAPECIYREVLEFLNVPADARTEFPRINRNKINRYPRLATFFSALPPAVVWAMRMIKTLTGLKRFGIAPWVRRHNRIFVKRKPLDPLFRKELIDFFREDRNKLSRLLNRDLTHWKNETTT</sequence>
<evidence type="ECO:0000256" key="1">
    <source>
        <dbReference type="ARBA" id="ARBA00022679"/>
    </source>
</evidence>
<proteinExistence type="predicted"/>
<keyword evidence="1" id="KW-0808">Transferase</keyword>
<feature type="domain" description="Sulfotransferase" evidence="3">
    <location>
        <begin position="5"/>
        <end position="207"/>
    </location>
</feature>
<reference evidence="4 5" key="1">
    <citation type="journal article" date="2016" name="Nat. Commun.">
        <title>Thousands of microbial genomes shed light on interconnected biogeochemical processes in an aquifer system.</title>
        <authorList>
            <person name="Anantharaman K."/>
            <person name="Brown C.T."/>
            <person name="Hug L.A."/>
            <person name="Sharon I."/>
            <person name="Castelle C.J."/>
            <person name="Probst A.J."/>
            <person name="Thomas B.C."/>
            <person name="Singh A."/>
            <person name="Wilkins M.J."/>
            <person name="Karaoz U."/>
            <person name="Brodie E.L."/>
            <person name="Williams K.H."/>
            <person name="Hubbard S.S."/>
            <person name="Banfield J.F."/>
        </authorList>
    </citation>
    <scope>NUCLEOTIDE SEQUENCE [LARGE SCALE GENOMIC DNA]</scope>
</reference>
<evidence type="ECO:0000256" key="2">
    <source>
        <dbReference type="ARBA" id="ARBA00023180"/>
    </source>
</evidence>
<evidence type="ECO:0000313" key="5">
    <source>
        <dbReference type="Proteomes" id="UP000178187"/>
    </source>
</evidence>
<keyword evidence="2" id="KW-0325">Glycoprotein</keyword>
<dbReference type="Proteomes" id="UP000178187">
    <property type="component" value="Unassembled WGS sequence"/>
</dbReference>
<dbReference type="SUPFAM" id="SSF52540">
    <property type="entry name" value="P-loop containing nucleoside triphosphate hydrolases"/>
    <property type="match status" value="1"/>
</dbReference>
<organism evidence="4 5">
    <name type="scientific">Candidatus Danuiimicrobium aquiferis</name>
    <dbReference type="NCBI Taxonomy" id="1801832"/>
    <lineage>
        <taxon>Bacteria</taxon>
        <taxon>Pseudomonadati</taxon>
        <taxon>Candidatus Omnitrophota</taxon>
        <taxon>Candidatus Danuiimicrobium</taxon>
    </lineage>
</organism>
<dbReference type="InterPro" id="IPR000863">
    <property type="entry name" value="Sulfotransferase_dom"/>
</dbReference>
<gene>
    <name evidence="4" type="ORF">A3G33_09670</name>
</gene>
<evidence type="ECO:0000259" key="3">
    <source>
        <dbReference type="Pfam" id="PF00685"/>
    </source>
</evidence>
<dbReference type="InterPro" id="IPR027417">
    <property type="entry name" value="P-loop_NTPase"/>
</dbReference>
<dbReference type="AlphaFoldDB" id="A0A1G1KX27"/>
<dbReference type="EMBL" id="MHFR01000042">
    <property type="protein sequence ID" value="OGW97447.1"/>
    <property type="molecule type" value="Genomic_DNA"/>
</dbReference>
<dbReference type="InterPro" id="IPR037359">
    <property type="entry name" value="NST/OST"/>
</dbReference>
<dbReference type="PANTHER" id="PTHR10605">
    <property type="entry name" value="HEPARAN SULFATE SULFOTRANSFERASE"/>
    <property type="match status" value="1"/>
</dbReference>
<dbReference type="GO" id="GO:0008146">
    <property type="term" value="F:sulfotransferase activity"/>
    <property type="evidence" value="ECO:0007669"/>
    <property type="project" value="InterPro"/>
</dbReference>
<evidence type="ECO:0000313" key="4">
    <source>
        <dbReference type="EMBL" id="OGW97447.1"/>
    </source>
</evidence>